<organism evidence="1 2">
    <name type="scientific">Lentinus brumalis</name>
    <dbReference type="NCBI Taxonomy" id="2498619"/>
    <lineage>
        <taxon>Eukaryota</taxon>
        <taxon>Fungi</taxon>
        <taxon>Dikarya</taxon>
        <taxon>Basidiomycota</taxon>
        <taxon>Agaricomycotina</taxon>
        <taxon>Agaricomycetes</taxon>
        <taxon>Polyporales</taxon>
        <taxon>Polyporaceae</taxon>
        <taxon>Lentinus</taxon>
    </lineage>
</organism>
<proteinExistence type="predicted"/>
<dbReference type="AlphaFoldDB" id="A0A371DTK4"/>
<keyword evidence="2" id="KW-1185">Reference proteome</keyword>
<dbReference type="OrthoDB" id="2801221at2759"/>
<dbReference type="SUPFAM" id="SSF53098">
    <property type="entry name" value="Ribonuclease H-like"/>
    <property type="match status" value="1"/>
</dbReference>
<gene>
    <name evidence="1" type="ORF">OH76DRAFT_1337506</name>
</gene>
<accession>A0A371DTK4</accession>
<dbReference type="InterPro" id="IPR012337">
    <property type="entry name" value="RNaseH-like_sf"/>
</dbReference>
<name>A0A371DTK4_9APHY</name>
<feature type="non-terminal residue" evidence="1">
    <location>
        <position position="1"/>
    </location>
</feature>
<evidence type="ECO:0000313" key="1">
    <source>
        <dbReference type="EMBL" id="RDX55841.1"/>
    </source>
</evidence>
<dbReference type="EMBL" id="KZ857381">
    <property type="protein sequence ID" value="RDX55841.1"/>
    <property type="molecule type" value="Genomic_DNA"/>
</dbReference>
<reference evidence="1 2" key="1">
    <citation type="journal article" date="2018" name="Biotechnol. Biofuels">
        <title>Integrative visual omics of the white-rot fungus Polyporus brumalis exposes the biotechnological potential of its oxidative enzymes for delignifying raw plant biomass.</title>
        <authorList>
            <person name="Miyauchi S."/>
            <person name="Rancon A."/>
            <person name="Drula E."/>
            <person name="Hage H."/>
            <person name="Chaduli D."/>
            <person name="Favel A."/>
            <person name="Grisel S."/>
            <person name="Henrissat B."/>
            <person name="Herpoel-Gimbert I."/>
            <person name="Ruiz-Duenas F.J."/>
            <person name="Chevret D."/>
            <person name="Hainaut M."/>
            <person name="Lin J."/>
            <person name="Wang M."/>
            <person name="Pangilinan J."/>
            <person name="Lipzen A."/>
            <person name="Lesage-Meessen L."/>
            <person name="Navarro D."/>
            <person name="Riley R."/>
            <person name="Grigoriev I.V."/>
            <person name="Zhou S."/>
            <person name="Raouche S."/>
            <person name="Rosso M.N."/>
        </authorList>
    </citation>
    <scope>NUCLEOTIDE SEQUENCE [LARGE SCALE GENOMIC DNA]</scope>
    <source>
        <strain evidence="1 2">BRFM 1820</strain>
    </source>
</reference>
<sequence length="248" mass="28298">VIELVGPKRFRGICSDNTGNTTKARNQVHEKYPWIQILPDACHRLGRLCGDICKMDCFKDVISNLRRTLKFFSKSTDAREHLRRKRAELGIRRGLVSIGKTRFASIYHAAASLIRCMPALRELCTSGTINITFSADLENLVKVLEPIGKSIECLESTHSTVSDVYLFWLACMASIHDIIVHDDSLETSVKEDIRQATNRRWIQMIEQAPCDVYYTGFFFDPRECRHQTEGIQPLISCQNIADTIYGRI</sequence>
<evidence type="ECO:0000313" key="2">
    <source>
        <dbReference type="Proteomes" id="UP000256964"/>
    </source>
</evidence>
<dbReference type="Proteomes" id="UP000256964">
    <property type="component" value="Unassembled WGS sequence"/>
</dbReference>
<protein>
    <submittedName>
        <fullName evidence="1">Uncharacterized protein</fullName>
    </submittedName>
</protein>